<dbReference type="PANTHER" id="PTHR35795">
    <property type="entry name" value="SLR1885 PROTEIN"/>
    <property type="match status" value="1"/>
</dbReference>
<keyword evidence="9" id="KW-1185">Reference proteome</keyword>
<evidence type="ECO:0000313" key="8">
    <source>
        <dbReference type="EMBL" id="SEW43878.1"/>
    </source>
</evidence>
<protein>
    <recommendedName>
        <fullName evidence="1">bis(5'-nucleosyl)-tetraphosphatase (symmetrical)</fullName>
        <ecNumber evidence="1">3.6.1.41</ecNumber>
    </recommendedName>
</protein>
<dbReference type="GO" id="GO:0016779">
    <property type="term" value="F:nucleotidyltransferase activity"/>
    <property type="evidence" value="ECO:0007669"/>
    <property type="project" value="UniProtKB-KW"/>
</dbReference>
<proteinExistence type="predicted"/>
<keyword evidence="3" id="KW-0547">Nucleotide-binding</keyword>
<evidence type="ECO:0000256" key="3">
    <source>
        <dbReference type="ARBA" id="ARBA00022741"/>
    </source>
</evidence>
<dbReference type="PANTHER" id="PTHR35795:SF1">
    <property type="entry name" value="BIS(5'-NUCLEOSYL)-TETRAPHOSPHATASE, SYMMETRICAL"/>
    <property type="match status" value="1"/>
</dbReference>
<evidence type="ECO:0000259" key="7">
    <source>
        <dbReference type="PROSITE" id="PS51831"/>
    </source>
</evidence>
<reference evidence="8 9" key="1">
    <citation type="submission" date="2016-10" db="EMBL/GenBank/DDBJ databases">
        <authorList>
            <person name="de Groot N.N."/>
        </authorList>
    </citation>
    <scope>NUCLEOTIDE SEQUENCE [LARGE SCALE GENOMIC DNA]</scope>
    <source>
        <strain evidence="8 9">DSM 9179</strain>
    </source>
</reference>
<dbReference type="RefSeq" id="WP_092457519.1">
    <property type="nucleotide sequence ID" value="NZ_FOJI01000021.1"/>
</dbReference>
<keyword evidence="5" id="KW-0408">Iron</keyword>
<keyword evidence="8" id="KW-0548">Nucleotidyltransferase</keyword>
<feature type="domain" description="HD" evidence="7">
    <location>
        <begin position="21"/>
        <end position="136"/>
    </location>
</feature>
<evidence type="ECO:0000256" key="2">
    <source>
        <dbReference type="ARBA" id="ARBA00022723"/>
    </source>
</evidence>
<keyword evidence="2" id="KW-0479">Metal-binding</keyword>
<evidence type="ECO:0000256" key="4">
    <source>
        <dbReference type="ARBA" id="ARBA00022801"/>
    </source>
</evidence>
<name>A0A1I0RSS8_9FIRM</name>
<dbReference type="OrthoDB" id="5295945at2"/>
<evidence type="ECO:0000256" key="1">
    <source>
        <dbReference type="ARBA" id="ARBA00012506"/>
    </source>
</evidence>
<dbReference type="GO" id="GO:0008803">
    <property type="term" value="F:bis(5'-nucleosyl)-tetraphosphatase (symmetrical) activity"/>
    <property type="evidence" value="ECO:0007669"/>
    <property type="project" value="UniProtKB-EC"/>
</dbReference>
<dbReference type="Pfam" id="PF01966">
    <property type="entry name" value="HD"/>
    <property type="match status" value="1"/>
</dbReference>
<dbReference type="AlphaFoldDB" id="A0A1I0RSS8"/>
<dbReference type="PROSITE" id="PS51831">
    <property type="entry name" value="HD"/>
    <property type="match status" value="1"/>
</dbReference>
<dbReference type="InterPro" id="IPR051094">
    <property type="entry name" value="Diverse_Catalytic_Enzymes"/>
</dbReference>
<evidence type="ECO:0000256" key="6">
    <source>
        <dbReference type="ARBA" id="ARBA00049417"/>
    </source>
</evidence>
<dbReference type="Gene3D" id="1.10.3210.10">
    <property type="entry name" value="Hypothetical protein af1432"/>
    <property type="match status" value="1"/>
</dbReference>
<keyword evidence="8" id="KW-0808">Transferase</keyword>
<dbReference type="NCBIfam" id="TIGR00488">
    <property type="entry name" value="bis(5'-nucleosyl)-tetraphosphatase (symmetrical) YqeK"/>
    <property type="match status" value="1"/>
</dbReference>
<gene>
    <name evidence="8" type="ORF">SAMN05421659_12168</name>
</gene>
<keyword evidence="4" id="KW-0378">Hydrolase</keyword>
<comment type="catalytic activity">
    <reaction evidence="6">
        <text>P(1),P(4)-bis(5'-adenosyl) tetraphosphate + H2O = 2 ADP + 2 H(+)</text>
        <dbReference type="Rhea" id="RHEA:24252"/>
        <dbReference type="ChEBI" id="CHEBI:15377"/>
        <dbReference type="ChEBI" id="CHEBI:15378"/>
        <dbReference type="ChEBI" id="CHEBI:58141"/>
        <dbReference type="ChEBI" id="CHEBI:456216"/>
        <dbReference type="EC" id="3.6.1.41"/>
    </reaction>
</comment>
<organism evidence="8 9">
    <name type="scientific">[Clostridium] fimetarium</name>
    <dbReference type="NCBI Taxonomy" id="99656"/>
    <lineage>
        <taxon>Bacteria</taxon>
        <taxon>Bacillati</taxon>
        <taxon>Bacillota</taxon>
        <taxon>Clostridia</taxon>
        <taxon>Lachnospirales</taxon>
        <taxon>Lachnospiraceae</taxon>
    </lineage>
</organism>
<dbReference type="GO" id="GO:0046872">
    <property type="term" value="F:metal ion binding"/>
    <property type="evidence" value="ECO:0007669"/>
    <property type="project" value="UniProtKB-KW"/>
</dbReference>
<dbReference type="STRING" id="99656.SAMN05421659_12168"/>
<evidence type="ECO:0000256" key="5">
    <source>
        <dbReference type="ARBA" id="ARBA00023004"/>
    </source>
</evidence>
<sequence>MNMNDFEKIIKSVKKAQTKQRYNHTIGVAYTAASLAMKYEMNIDQAFLAGILHDCAKCISDQKLLEKCGQNNIVFSDFERKNPYLLHSKLGAFYASNKYEIKDQDILNSIIYHTTGKPNMSMLEKIIFVADYIEPGRFKASNLAEIRKISFENIDKAVYIILKDTIEYLTKTNSPIDSTSVETYDYYKELMHEDL</sequence>
<dbReference type="InterPro" id="IPR003607">
    <property type="entry name" value="HD/PDEase_dom"/>
</dbReference>
<dbReference type="GO" id="GO:0000166">
    <property type="term" value="F:nucleotide binding"/>
    <property type="evidence" value="ECO:0007669"/>
    <property type="project" value="UniProtKB-KW"/>
</dbReference>
<dbReference type="SUPFAM" id="SSF109604">
    <property type="entry name" value="HD-domain/PDEase-like"/>
    <property type="match status" value="1"/>
</dbReference>
<dbReference type="Proteomes" id="UP000199701">
    <property type="component" value="Unassembled WGS sequence"/>
</dbReference>
<accession>A0A1I0RSS8</accession>
<dbReference type="SMART" id="SM00471">
    <property type="entry name" value="HDc"/>
    <property type="match status" value="1"/>
</dbReference>
<dbReference type="CDD" id="cd00077">
    <property type="entry name" value="HDc"/>
    <property type="match status" value="1"/>
</dbReference>
<dbReference type="EMBL" id="FOJI01000021">
    <property type="protein sequence ID" value="SEW43878.1"/>
    <property type="molecule type" value="Genomic_DNA"/>
</dbReference>
<evidence type="ECO:0000313" key="9">
    <source>
        <dbReference type="Proteomes" id="UP000199701"/>
    </source>
</evidence>
<dbReference type="InterPro" id="IPR005249">
    <property type="entry name" value="YqeK"/>
</dbReference>
<dbReference type="InterPro" id="IPR006674">
    <property type="entry name" value="HD_domain"/>
</dbReference>
<dbReference type="EC" id="3.6.1.41" evidence="1"/>